<dbReference type="Gramene" id="TraesSYM3B03G01809700.1">
    <property type="protein sequence ID" value="TraesSYM3B03G01809700.1"/>
    <property type="gene ID" value="TraesSYM3B03G01809700"/>
</dbReference>
<dbReference type="Pfam" id="PF00646">
    <property type="entry name" value="F-box"/>
    <property type="match status" value="1"/>
</dbReference>
<dbReference type="PANTHER" id="PTHR31639:SF232">
    <property type="entry name" value="F-BOX DOMAIN-CONTAINING PROTEIN"/>
    <property type="match status" value="1"/>
</dbReference>
<protein>
    <recommendedName>
        <fullName evidence="1">F-box domain-containing protein</fullName>
    </recommendedName>
</protein>
<accession>A0A080YU15</accession>
<evidence type="ECO:0000259" key="1">
    <source>
        <dbReference type="SMART" id="SM00256"/>
    </source>
</evidence>
<dbReference type="HOGENOM" id="CLU_010721_0_2_1"/>
<dbReference type="PANTHER" id="PTHR31639">
    <property type="entry name" value="F-BOX PROTEIN-LIKE"/>
    <property type="match status" value="1"/>
</dbReference>
<dbReference type="EMBL" id="HG670306">
    <property type="protein sequence ID" value="CDM86864.1"/>
    <property type="molecule type" value="Genomic_DNA"/>
</dbReference>
<dbReference type="Pfam" id="PF24758">
    <property type="entry name" value="LRR_At5g56370"/>
    <property type="match status" value="1"/>
</dbReference>
<dbReference type="Gramene" id="TraesSTA3B03G01775100.1">
    <property type="protein sequence ID" value="TraesSTA3B03G01775100.1"/>
    <property type="gene ID" value="TraesSTA3B03G01775100"/>
</dbReference>
<proteinExistence type="predicted"/>
<dbReference type="SUPFAM" id="SSF52047">
    <property type="entry name" value="RNI-like"/>
    <property type="match status" value="1"/>
</dbReference>
<dbReference type="Gramene" id="TraesLDM3B03G01785120.1">
    <property type="protein sequence ID" value="TraesLDM3B03G01785120.1"/>
    <property type="gene ID" value="TraesLDM3B03G01785120"/>
</dbReference>
<dbReference type="Gramene" id="TraesNOR3B03G01810480.1">
    <property type="protein sequence ID" value="TraesNOR3B03G01810480.1"/>
    <property type="gene ID" value="TraesNOR3B03G01810480"/>
</dbReference>
<dbReference type="InterPro" id="IPR036047">
    <property type="entry name" value="F-box-like_dom_sf"/>
</dbReference>
<dbReference type="InterPro" id="IPR032675">
    <property type="entry name" value="LRR_dom_sf"/>
</dbReference>
<evidence type="ECO:0000313" key="2">
    <source>
        <dbReference type="EMBL" id="CDM86864.1"/>
    </source>
</evidence>
<dbReference type="InterPro" id="IPR055411">
    <property type="entry name" value="LRR_FXL15/At3g58940/PEG3-like"/>
</dbReference>
<organism evidence="2">
    <name type="scientific">Triticum aestivum</name>
    <name type="common">Wheat</name>
    <dbReference type="NCBI Taxonomy" id="4565"/>
    <lineage>
        <taxon>Eukaryota</taxon>
        <taxon>Viridiplantae</taxon>
        <taxon>Streptophyta</taxon>
        <taxon>Embryophyta</taxon>
        <taxon>Tracheophyta</taxon>
        <taxon>Spermatophyta</taxon>
        <taxon>Magnoliopsida</taxon>
        <taxon>Liliopsida</taxon>
        <taxon>Poales</taxon>
        <taxon>Poaceae</taxon>
        <taxon>BOP clade</taxon>
        <taxon>Pooideae</taxon>
        <taxon>Triticodae</taxon>
        <taxon>Triticeae</taxon>
        <taxon>Triticinae</taxon>
        <taxon>Triticum</taxon>
    </lineage>
</organism>
<dbReference type="SMART" id="SM00256">
    <property type="entry name" value="FBOX"/>
    <property type="match status" value="1"/>
</dbReference>
<dbReference type="Gramene" id="TraesJAG3B03G01793630.1">
    <property type="protein sequence ID" value="TraesJAG3B03G01793630.1"/>
    <property type="gene ID" value="TraesJAG3B03G01793630"/>
</dbReference>
<reference evidence="2" key="1">
    <citation type="journal article" date="2014" name="Science">
        <title>Structural and functional partitioning of bread wheat chromosome 3B.</title>
        <authorList>
            <person name="Choulet F."/>
            <person name="Alberti A."/>
            <person name="Theil S."/>
            <person name="Glover N."/>
            <person name="Barbe V."/>
            <person name="Daron J."/>
            <person name="Pingault L."/>
            <person name="Sourdille P."/>
            <person name="Couloux A."/>
            <person name="Paux E."/>
            <person name="Leroy P."/>
            <person name="Mangenot S."/>
            <person name="Guilhot N."/>
            <person name="Le Gouis J."/>
            <person name="Balfourier F."/>
            <person name="Alaux M."/>
            <person name="Jamilloux V."/>
            <person name="Poulain J."/>
            <person name="Durand C."/>
            <person name="Bellec A."/>
            <person name="Gaspin C."/>
            <person name="Safar J."/>
            <person name="Dolezel J."/>
            <person name="Rogers J."/>
            <person name="Vandepoele K."/>
            <person name="Aury J.M."/>
            <person name="Mayer K."/>
            <person name="Berges H."/>
            <person name="Quesneville H."/>
            <person name="Wincker P."/>
            <person name="Feuillet C."/>
        </authorList>
    </citation>
    <scope>NUCLEOTIDE SEQUENCE</scope>
</reference>
<dbReference type="SUPFAM" id="SSF81383">
    <property type="entry name" value="F-box domain"/>
    <property type="match status" value="1"/>
</dbReference>
<sequence length="361" mass="40967">MSTCKKARAEATSVVSPDRLSCLPREIKGEILSHLNIEEAIRTSTLSSIWRDAWTDTPKIFLRDGNFPRTKFVMLVEMVLSLHKGTIEKFDISGEGSYHDEFARWMLMLSRRSPKSVIINLNSWPRYRIPSCLFSVADLKSLRLENCIISLPREFEGFKSLTYLSLNIFSSTDRDIQYLVSFCPVLTNLRLSSFEGIDCLNIQAPKLKYLRVNGDFVYIKLDVPNLKWAILSLRHEVKAYQSVPIVHDKESYLKQSLGSLSDIETLSVSGFFLKSYPLGLSDQDQVSITVQVQMDHLITASVEDFGGLDYEINFVAKLLSWAPALEKLNIKWNGETDCGRVLAKLLALPRVSPRAKVTVTF</sequence>
<dbReference type="AlphaFoldDB" id="A0A080YU15"/>
<dbReference type="Gramene" id="TraesMAC3B03G01785920.1">
    <property type="protein sequence ID" value="TraesMAC3B03G01785920.1"/>
    <property type="gene ID" value="TraesMAC3B03G01785920"/>
</dbReference>
<dbReference type="InterPro" id="IPR001810">
    <property type="entry name" value="F-box_dom"/>
</dbReference>
<name>A0A080YU15_WHEAT</name>
<dbReference type="Gene3D" id="3.80.10.10">
    <property type="entry name" value="Ribonuclease Inhibitor"/>
    <property type="match status" value="1"/>
</dbReference>
<feature type="domain" description="F-box" evidence="1">
    <location>
        <begin position="23"/>
        <end position="63"/>
    </location>
</feature>
<gene>
    <name evidence="2" type="ORF">TRAES_3BF034600120CFD_c1</name>
</gene>